<keyword evidence="1" id="KW-1133">Transmembrane helix</keyword>
<sequence>MSEKSRKRLTIGGLIFAIVCLILLSLKNQVYYPEMQARDAVKSAKAKENFTYFEGSKKPLVIFYPGALVEPESYGVWAKKVSENGYPVAIAHFPLDYALLSVNRADQIDKKGGYVIGGHSLGGVCAARYAAERKHQKNLKGVFLMASYADEKGDLSKTGIPVLQITASRDGVIRKERLKENNRFLPGNAVKEVIQGGNHSGFGAYTTQKGDNKAKISTQQQQEKVAEIMIKWLDSLDKK</sequence>
<reference evidence="4" key="1">
    <citation type="submission" date="2016-10" db="EMBL/GenBank/DDBJ databases">
        <authorList>
            <person name="Varghese N."/>
            <person name="Submissions S."/>
        </authorList>
    </citation>
    <scope>NUCLEOTIDE SEQUENCE [LARGE SCALE GENOMIC DNA]</scope>
    <source>
        <strain evidence="4">DSM 20403</strain>
    </source>
</reference>
<feature type="transmembrane region" description="Helical" evidence="1">
    <location>
        <begin position="9"/>
        <end position="26"/>
    </location>
</feature>
<evidence type="ECO:0000313" key="4">
    <source>
        <dbReference type="Proteomes" id="UP000182635"/>
    </source>
</evidence>
<dbReference type="InterPro" id="IPR029058">
    <property type="entry name" value="AB_hydrolase_fold"/>
</dbReference>
<organism evidence="3 4">
    <name type="scientific">Ligilactobacillus ruminis DSM 20403 = NBRC 102161</name>
    <dbReference type="NCBI Taxonomy" id="1423798"/>
    <lineage>
        <taxon>Bacteria</taxon>
        <taxon>Bacillati</taxon>
        <taxon>Bacillota</taxon>
        <taxon>Bacilli</taxon>
        <taxon>Lactobacillales</taxon>
        <taxon>Lactobacillaceae</taxon>
        <taxon>Ligilactobacillus</taxon>
    </lineage>
</organism>
<keyword evidence="1" id="KW-0472">Membrane</keyword>
<dbReference type="GO" id="GO:0016787">
    <property type="term" value="F:hydrolase activity"/>
    <property type="evidence" value="ECO:0007669"/>
    <property type="project" value="UniProtKB-KW"/>
</dbReference>
<dbReference type="OrthoDB" id="9780932at2"/>
<dbReference type="Proteomes" id="UP000182635">
    <property type="component" value="Unassembled WGS sequence"/>
</dbReference>
<dbReference type="AlphaFoldDB" id="A0A1I2SL67"/>
<evidence type="ECO:0000259" key="2">
    <source>
        <dbReference type="Pfam" id="PF12695"/>
    </source>
</evidence>
<keyword evidence="1" id="KW-0812">Transmembrane</keyword>
<gene>
    <name evidence="3" type="ORF">SAMN02910432_01742</name>
</gene>
<dbReference type="InterPro" id="IPR029059">
    <property type="entry name" value="AB_hydrolase_5"/>
</dbReference>
<protein>
    <submittedName>
        <fullName evidence="3">Alpha/beta hydrolase family protein</fullName>
    </submittedName>
</protein>
<keyword evidence="3" id="KW-0378">Hydrolase</keyword>
<evidence type="ECO:0000256" key="1">
    <source>
        <dbReference type="SAM" id="Phobius"/>
    </source>
</evidence>
<dbReference type="SUPFAM" id="SSF53474">
    <property type="entry name" value="alpha/beta-Hydrolases"/>
    <property type="match status" value="1"/>
</dbReference>
<feature type="domain" description="Alpha/beta hydrolase fold-5" evidence="2">
    <location>
        <begin position="61"/>
        <end position="223"/>
    </location>
</feature>
<proteinExistence type="predicted"/>
<dbReference type="RefSeq" id="WP_014072997.1">
    <property type="nucleotide sequence ID" value="NZ_AYYL01000031.1"/>
</dbReference>
<dbReference type="EMBL" id="FOPI01000032">
    <property type="protein sequence ID" value="SFG53470.1"/>
    <property type="molecule type" value="Genomic_DNA"/>
</dbReference>
<accession>A0A1I2SL67</accession>
<name>A0A1I2SL67_9LACO</name>
<evidence type="ECO:0000313" key="3">
    <source>
        <dbReference type="EMBL" id="SFG53470.1"/>
    </source>
</evidence>
<dbReference type="Gene3D" id="3.40.50.1820">
    <property type="entry name" value="alpha/beta hydrolase"/>
    <property type="match status" value="1"/>
</dbReference>
<dbReference type="Pfam" id="PF12695">
    <property type="entry name" value="Abhydrolase_5"/>
    <property type="match status" value="1"/>
</dbReference>
<dbReference type="GeneID" id="29802305"/>